<evidence type="ECO:0000256" key="1">
    <source>
        <dbReference type="ARBA" id="ARBA00000213"/>
    </source>
</evidence>
<dbReference type="Proteomes" id="UP000323720">
    <property type="component" value="Unassembled WGS sequence"/>
</dbReference>
<sequence length="357" mass="41567">MNSAKQNLKLLIQHPEEVISQYDLVYVNQDHLSIQRQKCGKGFTYRLKSKPIDKAKHLTRIKSLVIPPAWKNVEICLLSNGHIQAVGIDDKNRKQYIYHANWLKIRNQTKFYKMTAFGAQLPKIREQVDKDLDQKGWPKSKIIALVIRLMEETHIRIGNEQYAKRNQSYGLSTFKKRHVKMHDKVLKFEFTGKKGVKHAITLKNKKLIKLISKCEEIPGWDLFKYQDDSGEKHSIESDMINKYVQAISDEIFTAKDFRTWGASIVFLEMLTELDIVETEKELDKNIVNALDTTAKALGNTRSVCRDYYVHPHLVDSYKKGSLTKSFKKIKENTENTDFLSSTEQEFLKIIKNYKPDN</sequence>
<reference evidence="9 10" key="1">
    <citation type="submission" date="2019-08" db="EMBL/GenBank/DDBJ databases">
        <title>Genomes of Antarctic Bizionia species.</title>
        <authorList>
            <person name="Bowman J.P."/>
        </authorList>
    </citation>
    <scope>NUCLEOTIDE SEQUENCE [LARGE SCALE GENOMIC DNA]</scope>
    <source>
        <strain evidence="9 10">ADA-4</strain>
    </source>
</reference>
<dbReference type="InterPro" id="IPR049331">
    <property type="entry name" value="Top1B_N_bact"/>
</dbReference>
<protein>
    <recommendedName>
        <fullName evidence="3">DNA topoisomerase</fullName>
        <ecNumber evidence="3">5.6.2.1</ecNumber>
    </recommendedName>
</protein>
<comment type="similarity">
    <text evidence="2">Belongs to the type IB topoisomerase family.</text>
</comment>
<evidence type="ECO:0000313" key="9">
    <source>
        <dbReference type="EMBL" id="TYB75839.1"/>
    </source>
</evidence>
<dbReference type="PROSITE" id="PS52038">
    <property type="entry name" value="TOPO_IB_2"/>
    <property type="match status" value="1"/>
</dbReference>
<dbReference type="GO" id="GO:0003917">
    <property type="term" value="F:DNA topoisomerase type I (single strand cut, ATP-independent) activity"/>
    <property type="evidence" value="ECO:0007669"/>
    <property type="project" value="UniProtKB-EC"/>
</dbReference>
<dbReference type="SUPFAM" id="SSF56349">
    <property type="entry name" value="DNA breaking-rejoining enzymes"/>
    <property type="match status" value="1"/>
</dbReference>
<evidence type="ECO:0000313" key="10">
    <source>
        <dbReference type="Proteomes" id="UP000323720"/>
    </source>
</evidence>
<evidence type="ECO:0000256" key="5">
    <source>
        <dbReference type="ARBA" id="ARBA00023125"/>
    </source>
</evidence>
<comment type="caution">
    <text evidence="9">The sequence shown here is derived from an EMBL/GenBank/DDBJ whole genome shotgun (WGS) entry which is preliminary data.</text>
</comment>
<dbReference type="InterPro" id="IPR035447">
    <property type="entry name" value="DNA_topo_I_N_sf"/>
</dbReference>
<dbReference type="PANTHER" id="PTHR10290:SF3">
    <property type="entry name" value="DNA TOPOISOMERASE 1"/>
    <property type="match status" value="1"/>
</dbReference>
<accession>A0A5D0R464</accession>
<dbReference type="InterPro" id="IPR051062">
    <property type="entry name" value="Topoisomerase_IB"/>
</dbReference>
<evidence type="ECO:0000256" key="3">
    <source>
        <dbReference type="ARBA" id="ARBA00012891"/>
    </source>
</evidence>
<dbReference type="Gene3D" id="3.30.66.10">
    <property type="entry name" value="DNA topoisomerase I domain"/>
    <property type="match status" value="1"/>
</dbReference>
<feature type="domain" description="DNA topoisomerase I catalytic core eukaryotic-type" evidence="7">
    <location>
        <begin position="105"/>
        <end position="320"/>
    </location>
</feature>
<dbReference type="RefSeq" id="WP_148404866.1">
    <property type="nucleotide sequence ID" value="NZ_VSKK01000004.1"/>
</dbReference>
<dbReference type="PRINTS" id="PR00416">
    <property type="entry name" value="EUTPISMRASEI"/>
</dbReference>
<dbReference type="Gene3D" id="3.90.15.10">
    <property type="entry name" value="Topoisomerase I, Chain A, domain 3"/>
    <property type="match status" value="1"/>
</dbReference>
<dbReference type="Pfam" id="PF21338">
    <property type="entry name" value="Top1B_N_bact"/>
    <property type="match status" value="1"/>
</dbReference>
<name>A0A5D0R464_9FLAO</name>
<dbReference type="Pfam" id="PF01028">
    <property type="entry name" value="Topoisom_I"/>
    <property type="match status" value="1"/>
</dbReference>
<dbReference type="InterPro" id="IPR013500">
    <property type="entry name" value="TopoI_cat_euk"/>
</dbReference>
<keyword evidence="10" id="KW-1185">Reference proteome</keyword>
<evidence type="ECO:0000256" key="6">
    <source>
        <dbReference type="ARBA" id="ARBA00023235"/>
    </source>
</evidence>
<dbReference type="AlphaFoldDB" id="A0A5D0R464"/>
<evidence type="ECO:0000256" key="2">
    <source>
        <dbReference type="ARBA" id="ARBA00006645"/>
    </source>
</evidence>
<dbReference type="EC" id="5.6.2.1" evidence="3"/>
<dbReference type="InterPro" id="IPR011010">
    <property type="entry name" value="DNA_brk_join_enz"/>
</dbReference>
<comment type="catalytic activity">
    <reaction evidence="1">
        <text>ATP-independent breakage of single-stranded DNA, followed by passage and rejoining.</text>
        <dbReference type="EC" id="5.6.2.1"/>
    </reaction>
</comment>
<dbReference type="PANTHER" id="PTHR10290">
    <property type="entry name" value="DNA TOPOISOMERASE I"/>
    <property type="match status" value="1"/>
</dbReference>
<keyword evidence="5" id="KW-0238">DNA-binding</keyword>
<gene>
    <name evidence="9" type="ORF">ES674_13525</name>
</gene>
<dbReference type="Gene3D" id="1.10.132.120">
    <property type="match status" value="1"/>
</dbReference>
<organism evidence="9 10">
    <name type="scientific">Bizionia myxarmorum</name>
    <dbReference type="NCBI Taxonomy" id="291186"/>
    <lineage>
        <taxon>Bacteria</taxon>
        <taxon>Pseudomonadati</taxon>
        <taxon>Bacteroidota</taxon>
        <taxon>Flavobacteriia</taxon>
        <taxon>Flavobacteriales</taxon>
        <taxon>Flavobacteriaceae</taxon>
        <taxon>Bizionia</taxon>
    </lineage>
</organism>
<dbReference type="InterPro" id="IPR014711">
    <property type="entry name" value="TopoI_cat_a-hlx-sub_euk"/>
</dbReference>
<dbReference type="EMBL" id="VSKK01000004">
    <property type="protein sequence ID" value="TYB75839.1"/>
    <property type="molecule type" value="Genomic_DNA"/>
</dbReference>
<dbReference type="OrthoDB" id="9778962at2"/>
<feature type="domain" description="DNA topoisomerase IB N-terminal" evidence="8">
    <location>
        <begin position="42"/>
        <end position="89"/>
    </location>
</feature>
<dbReference type="SUPFAM" id="SSF55869">
    <property type="entry name" value="DNA topoisomerase I domain"/>
    <property type="match status" value="1"/>
</dbReference>
<proteinExistence type="inferred from homology"/>
<dbReference type="InterPro" id="IPR001631">
    <property type="entry name" value="TopoI"/>
</dbReference>
<dbReference type="GO" id="GO:0006265">
    <property type="term" value="P:DNA topological change"/>
    <property type="evidence" value="ECO:0007669"/>
    <property type="project" value="InterPro"/>
</dbReference>
<keyword evidence="4" id="KW-0799">Topoisomerase</keyword>
<keyword evidence="6 9" id="KW-0413">Isomerase</keyword>
<evidence type="ECO:0000259" key="7">
    <source>
        <dbReference type="Pfam" id="PF01028"/>
    </source>
</evidence>
<dbReference type="GO" id="GO:0003677">
    <property type="term" value="F:DNA binding"/>
    <property type="evidence" value="ECO:0007669"/>
    <property type="project" value="UniProtKB-KW"/>
</dbReference>
<evidence type="ECO:0000259" key="8">
    <source>
        <dbReference type="Pfam" id="PF21338"/>
    </source>
</evidence>
<evidence type="ECO:0000256" key="4">
    <source>
        <dbReference type="ARBA" id="ARBA00023029"/>
    </source>
</evidence>